<feature type="compositionally biased region" description="Acidic residues" evidence="5">
    <location>
        <begin position="1255"/>
        <end position="1264"/>
    </location>
</feature>
<feature type="compositionally biased region" description="Basic and acidic residues" evidence="5">
    <location>
        <begin position="1164"/>
        <end position="1174"/>
    </location>
</feature>
<accession>A0A316Z4V8</accession>
<dbReference type="SUPFAM" id="SSF57903">
    <property type="entry name" value="FYVE/PHD zinc finger"/>
    <property type="match status" value="1"/>
</dbReference>
<dbReference type="CDD" id="cd15550">
    <property type="entry name" value="PHD_MLL5"/>
    <property type="match status" value="1"/>
</dbReference>
<dbReference type="Gene3D" id="2.170.270.10">
    <property type="entry name" value="SET domain"/>
    <property type="match status" value="1"/>
</dbReference>
<feature type="compositionally biased region" description="Pro residues" evidence="5">
    <location>
        <begin position="1500"/>
        <end position="1515"/>
    </location>
</feature>
<dbReference type="PANTHER" id="PTHR46462:SF3">
    <property type="entry name" value="UPSET, ISOFORM A"/>
    <property type="match status" value="1"/>
</dbReference>
<feature type="compositionally biased region" description="Low complexity" evidence="5">
    <location>
        <begin position="398"/>
        <end position="409"/>
    </location>
</feature>
<feature type="compositionally biased region" description="Low complexity" evidence="5">
    <location>
        <begin position="1721"/>
        <end position="1733"/>
    </location>
</feature>
<feature type="compositionally biased region" description="Basic and acidic residues" evidence="5">
    <location>
        <begin position="258"/>
        <end position="271"/>
    </location>
</feature>
<dbReference type="GO" id="GO:0006355">
    <property type="term" value="P:regulation of DNA-templated transcription"/>
    <property type="evidence" value="ECO:0007669"/>
    <property type="project" value="TreeGrafter"/>
</dbReference>
<sequence length="1760" mass="181485">MAEAAAAPAAAPASDISPTAGAGPSEAVDVPAAEAAVPVTEAASDAAEPSLGPPKMSLSLLDAPSPSRPKAPLESAASSQDVLAPSGAAIESAPAPVGAEESRDEITPLRQDASAAKDAPVLFHDPPSSRRRSVPPSPVGAAKAQPSSTLSTAPSSSNRADDATAQQPPASSEHEDEAAVDDDDEDDATVDEEGGVIRCICGYDTDDGFTIQCERCLVWQHCACFGMSQSSVPDEYLCETCDPRPVNMHFAQQHQQKRREAETRKAVETARRMSTSAAWAAAHAAGLPSPRGEATAGSPQTQQQAQPQQPASSPPAPAQQSPHEQPGQRQPPSRGRKPSVSIDLSSAGFVPPESAQVGGKGKKKGTAKSGRKTPGADTPAAGTPRAGTSFAGPLTPLTASRAASNGNGGAATLATSAASIAAAEADERALERLEAWHAEFTPTERSIVAEPRCLATLEAAMAEYGSARRQALRTAGPERFGDRDCWIVQPASGSAPPGDEDIALDSVDPLTPVGGECVPIELSGPSLDALASPTYVKHISEGAAGAIFGNVMSIAPLPSEPSRPWCASRTFSRPVMHGLFADAPIPKGAFITEYRGELLSADKYRADPVNQYHAIGTPKPHVHLFPPPLALAIDARRFGTEARFARSSCHPNAVLRPILFARDALEGADSPAEAEPELLFGIFSLVDIQRTHEITLGWEWDDEHIVHLLPALVKNPALGVPSASTDGEGASSAALAAAAIAAKVASGARTTERERRNAAIAALAERGDFPYVNTRFSASMNAVLAVLLGAALCACIGSAAAPAGQGGHASANNARRQDCAIAQMLRLAQGMSMQNVAMPGSKSHRKIRPPDFEPLVGVRRWWRTTSMPPTPADSADAPDEEEKVDLTLRGLDVPYQTTADGRVGLVQEADYLRAIKDAERRALAERRAAAGDADMDEVKAEAVSSDEDMSDAPSAASSLTEPLSGLTDLEDEEDEDDELRDLIRREQLEEDGSSSLLPLKKRVSGTRLKATYSNGEESDAEGDGVAGSRRMSKSRSTPLPRGQQSKKRSRVSSKASPKPPKARRSRPRVEDSDEDDGAAPKSSSRSAKKRRRAGKSIEPSSPLTSAPDDGEGSSLSDASLSPAPTLRKNSTVSTAAFSDILSDPDSSGDDQRVASSKGSRRRSSAKEDDADVSRTSDLSEAALRARNANNLAAAKLAKARKQQQRMSLADLAESESSGEERQRPSHKQSITKRARSSDPARVAKVKKPRLVISSEDSDGSEDDDSRGTRDRTPTQQADLAARAEVTSSPSQPQPFEPAPAAAPEPAPAPEPARAKLTLAEYKKRLAERRTTEANASAVQTPSEPSVTPVEAAPAPAPLAPRPPRSATPPGVASYFPPAPLRPKSPPPPRTPITAASPFGARPPLPPYMTSPTALAGPRAPAYGAATPFQAAMPQAAMSQSATGPVAPPAWAAPPPPSNVPTSVPAPRPPSNFRQAFRAALGSAEAPPAGAPGPGFERPFPAAPPPGTPGFNPPRGPKALINAAGPGPRMPSAAMGQPTFARPGDAPASHPGARRHSNSFSNASASSMSPPHAMGGRMSVDVSMGGAPNQTPSPSPTLRASSGDFGGPNGPRGSLDDGMPAPDFGAPALPPSPRAPVPQRPVAPGAMPGGGLEPAGGFVPGFAPDAAPGEGPPRPGPPGAGAPGMGAWRGRGRGWFGGPGGPPAARGGPPGVPRGGGPPHAAPGMGAPAWPAAPRGGGSGWGARARGAGWRGRGGGGRGSW</sequence>
<dbReference type="Pfam" id="PF20826">
    <property type="entry name" value="PHD_5"/>
    <property type="match status" value="1"/>
</dbReference>
<dbReference type="GO" id="GO:0008270">
    <property type="term" value="F:zinc ion binding"/>
    <property type="evidence" value="ECO:0007669"/>
    <property type="project" value="UniProtKB-KW"/>
</dbReference>
<feature type="compositionally biased region" description="Gly residues" evidence="5">
    <location>
        <begin position="1748"/>
        <end position="1760"/>
    </location>
</feature>
<dbReference type="SUPFAM" id="SSF82199">
    <property type="entry name" value="SET domain"/>
    <property type="match status" value="1"/>
</dbReference>
<evidence type="ECO:0000256" key="2">
    <source>
        <dbReference type="ARBA" id="ARBA00022771"/>
    </source>
</evidence>
<dbReference type="InterPro" id="IPR013083">
    <property type="entry name" value="Znf_RING/FYVE/PHD"/>
</dbReference>
<feature type="compositionally biased region" description="Polar residues" evidence="5">
    <location>
        <begin position="1127"/>
        <end position="1136"/>
    </location>
</feature>
<feature type="compositionally biased region" description="Low complexity" evidence="5">
    <location>
        <begin position="1343"/>
        <end position="1353"/>
    </location>
</feature>
<reference evidence="7 8" key="1">
    <citation type="journal article" date="2018" name="Mol. Biol. Evol.">
        <title>Broad Genomic Sampling Reveals a Smut Pathogenic Ancestry of the Fungal Clade Ustilaginomycotina.</title>
        <authorList>
            <person name="Kijpornyongpan T."/>
            <person name="Mondo S.J."/>
            <person name="Barry K."/>
            <person name="Sandor L."/>
            <person name="Lee J."/>
            <person name="Lipzen A."/>
            <person name="Pangilinan J."/>
            <person name="LaButti K."/>
            <person name="Hainaut M."/>
            <person name="Henrissat B."/>
            <person name="Grigoriev I.V."/>
            <person name="Spatafora J.W."/>
            <person name="Aime M.C."/>
        </authorList>
    </citation>
    <scope>NUCLEOTIDE SEQUENCE [LARGE SCALE GENOMIC DNA]</scope>
    <source>
        <strain evidence="7 8">MCA 4186</strain>
    </source>
</reference>
<feature type="compositionally biased region" description="Pro residues" evidence="5">
    <location>
        <begin position="1376"/>
        <end position="1390"/>
    </location>
</feature>
<keyword evidence="8" id="KW-1185">Reference proteome</keyword>
<evidence type="ECO:0000259" key="6">
    <source>
        <dbReference type="SMART" id="SM00317"/>
    </source>
</evidence>
<dbReference type="Proteomes" id="UP000245946">
    <property type="component" value="Unassembled WGS sequence"/>
</dbReference>
<dbReference type="InterPro" id="IPR001214">
    <property type="entry name" value="SET_dom"/>
</dbReference>
<evidence type="ECO:0000256" key="4">
    <source>
        <dbReference type="ARBA" id="ARBA00022853"/>
    </source>
</evidence>
<feature type="compositionally biased region" description="Low complexity" evidence="5">
    <location>
        <begin position="24"/>
        <end position="43"/>
    </location>
</feature>
<dbReference type="GO" id="GO:0034967">
    <property type="term" value="C:Set3 complex"/>
    <property type="evidence" value="ECO:0007669"/>
    <property type="project" value="TreeGrafter"/>
</dbReference>
<dbReference type="RefSeq" id="XP_025597086.1">
    <property type="nucleotide sequence ID" value="XM_025745368.1"/>
</dbReference>
<evidence type="ECO:0000313" key="7">
    <source>
        <dbReference type="EMBL" id="PWN96807.1"/>
    </source>
</evidence>
<dbReference type="SMART" id="SM00317">
    <property type="entry name" value="SET"/>
    <property type="match status" value="1"/>
</dbReference>
<evidence type="ECO:0000256" key="3">
    <source>
        <dbReference type="ARBA" id="ARBA00022833"/>
    </source>
</evidence>
<protein>
    <recommendedName>
        <fullName evidence="6">SET domain-containing protein</fullName>
    </recommendedName>
</protein>
<dbReference type="GO" id="GO:0006325">
    <property type="term" value="P:chromatin organization"/>
    <property type="evidence" value="ECO:0007669"/>
    <property type="project" value="UniProtKB-KW"/>
</dbReference>
<keyword evidence="1" id="KW-0479">Metal-binding</keyword>
<dbReference type="EMBL" id="KZ819297">
    <property type="protein sequence ID" value="PWN96807.1"/>
    <property type="molecule type" value="Genomic_DNA"/>
</dbReference>
<dbReference type="InterPro" id="IPR046341">
    <property type="entry name" value="SET_dom_sf"/>
</dbReference>
<dbReference type="GO" id="GO:0070210">
    <property type="term" value="C:Rpd3L-Expanded complex"/>
    <property type="evidence" value="ECO:0007669"/>
    <property type="project" value="TreeGrafter"/>
</dbReference>
<feature type="compositionally biased region" description="Acidic residues" evidence="5">
    <location>
        <begin position="174"/>
        <end position="191"/>
    </location>
</feature>
<organism evidence="7 8">
    <name type="scientific">Tilletiopsis washingtonensis</name>
    <dbReference type="NCBI Taxonomy" id="58919"/>
    <lineage>
        <taxon>Eukaryota</taxon>
        <taxon>Fungi</taxon>
        <taxon>Dikarya</taxon>
        <taxon>Basidiomycota</taxon>
        <taxon>Ustilaginomycotina</taxon>
        <taxon>Exobasidiomycetes</taxon>
        <taxon>Entylomatales</taxon>
        <taxon>Entylomatales incertae sedis</taxon>
        <taxon>Tilletiopsis</taxon>
    </lineage>
</organism>
<feature type="compositionally biased region" description="Pro residues" evidence="5">
    <location>
        <begin position="1669"/>
        <end position="1679"/>
    </location>
</feature>
<dbReference type="InterPro" id="IPR019786">
    <property type="entry name" value="Zinc_finger_PHD-type_CS"/>
</dbReference>
<feature type="compositionally biased region" description="Pro residues" evidence="5">
    <location>
        <begin position="1291"/>
        <end position="1310"/>
    </location>
</feature>
<feature type="domain" description="SET" evidence="6">
    <location>
        <begin position="563"/>
        <end position="705"/>
    </location>
</feature>
<feature type="compositionally biased region" description="Acidic residues" evidence="5">
    <location>
        <begin position="968"/>
        <end position="979"/>
    </location>
</feature>
<evidence type="ECO:0000256" key="5">
    <source>
        <dbReference type="SAM" id="MobiDB-lite"/>
    </source>
</evidence>
<feature type="compositionally biased region" description="Low complexity" evidence="5">
    <location>
        <begin position="298"/>
        <end position="311"/>
    </location>
</feature>
<feature type="region of interest" description="Disordered" evidence="5">
    <location>
        <begin position="1439"/>
        <end position="1760"/>
    </location>
</feature>
<feature type="compositionally biased region" description="Low complexity" evidence="5">
    <location>
        <begin position="1659"/>
        <end position="1668"/>
    </location>
</feature>
<evidence type="ECO:0000313" key="8">
    <source>
        <dbReference type="Proteomes" id="UP000245946"/>
    </source>
</evidence>
<feature type="compositionally biased region" description="Gly residues" evidence="5">
    <location>
        <begin position="1680"/>
        <end position="1698"/>
    </location>
</feature>
<feature type="compositionally biased region" description="Low complexity" evidence="5">
    <location>
        <begin position="1"/>
        <end position="13"/>
    </location>
</feature>
<keyword evidence="4" id="KW-0156">Chromatin regulator</keyword>
<feature type="compositionally biased region" description="Polar residues" evidence="5">
    <location>
        <begin position="1332"/>
        <end position="1342"/>
    </location>
</feature>
<feature type="compositionally biased region" description="Basic and acidic residues" evidence="5">
    <location>
        <begin position="1320"/>
        <end position="1331"/>
    </location>
</feature>
<proteinExistence type="predicted"/>
<dbReference type="PROSITE" id="PS01359">
    <property type="entry name" value="ZF_PHD_1"/>
    <property type="match status" value="1"/>
</dbReference>
<feature type="compositionally biased region" description="Low complexity" evidence="5">
    <location>
        <begin position="1112"/>
        <end position="1124"/>
    </location>
</feature>
<feature type="compositionally biased region" description="Basic residues" evidence="5">
    <location>
        <begin position="1224"/>
        <end position="1234"/>
    </location>
</feature>
<dbReference type="STRING" id="58919.A0A316Z4V8"/>
<gene>
    <name evidence="7" type="ORF">FA09DRAFT_361544</name>
</gene>
<keyword evidence="3" id="KW-0862">Zinc</keyword>
<feature type="compositionally biased region" description="Low complexity" evidence="5">
    <location>
        <begin position="1557"/>
        <end position="1573"/>
    </location>
</feature>
<keyword evidence="2" id="KW-0863">Zinc-finger</keyword>
<name>A0A316Z4V8_9BASI</name>
<dbReference type="InterPro" id="IPR011011">
    <property type="entry name" value="Znf_FYVE_PHD"/>
</dbReference>
<dbReference type="Gene3D" id="3.30.40.10">
    <property type="entry name" value="Zinc/RING finger domain, C3HC4 (zinc finger)"/>
    <property type="match status" value="1"/>
</dbReference>
<dbReference type="GeneID" id="37272912"/>
<feature type="region of interest" description="Disordered" evidence="5">
    <location>
        <begin position="1"/>
        <end position="191"/>
    </location>
</feature>
<feature type="compositionally biased region" description="Low complexity" evidence="5">
    <location>
        <begin position="146"/>
        <end position="157"/>
    </location>
</feature>
<dbReference type="Pfam" id="PF00856">
    <property type="entry name" value="SET"/>
    <property type="match status" value="1"/>
</dbReference>
<feature type="compositionally biased region" description="Low complexity" evidence="5">
    <location>
        <begin position="1477"/>
        <end position="1499"/>
    </location>
</feature>
<feature type="compositionally biased region" description="Polar residues" evidence="5">
    <location>
        <begin position="1587"/>
        <end position="1599"/>
    </location>
</feature>
<dbReference type="OrthoDB" id="79252at2759"/>
<feature type="region of interest" description="Disordered" evidence="5">
    <location>
        <begin position="927"/>
        <end position="1178"/>
    </location>
</feature>
<feature type="compositionally biased region" description="Pro residues" evidence="5">
    <location>
        <begin position="1445"/>
        <end position="1469"/>
    </location>
</feature>
<feature type="region of interest" description="Disordered" evidence="5">
    <location>
        <begin position="1195"/>
        <end position="1418"/>
    </location>
</feature>
<feature type="region of interest" description="Disordered" evidence="5">
    <location>
        <begin position="251"/>
        <end position="409"/>
    </location>
</feature>
<evidence type="ECO:0000256" key="1">
    <source>
        <dbReference type="ARBA" id="ARBA00022723"/>
    </source>
</evidence>
<feature type="compositionally biased region" description="Basic residues" evidence="5">
    <location>
        <begin position="360"/>
        <end position="371"/>
    </location>
</feature>
<feature type="compositionally biased region" description="Pro residues" evidence="5">
    <location>
        <begin position="1354"/>
        <end position="1366"/>
    </location>
</feature>
<dbReference type="PANTHER" id="PTHR46462">
    <property type="entry name" value="UPSET, ISOFORM A"/>
    <property type="match status" value="1"/>
</dbReference>
<feature type="compositionally biased region" description="Pro residues" evidence="5">
    <location>
        <begin position="1627"/>
        <end position="1640"/>
    </location>
</feature>